<dbReference type="InterPro" id="IPR015421">
    <property type="entry name" value="PyrdxlP-dep_Trfase_major"/>
</dbReference>
<comment type="catalytic activity">
    <reaction evidence="6">
        <text>L-homocysteine + H2O = 2-oxobutanoate + hydrogen sulfide + NH4(+) + H(+)</text>
        <dbReference type="Rhea" id="RHEA:14501"/>
        <dbReference type="ChEBI" id="CHEBI:15377"/>
        <dbReference type="ChEBI" id="CHEBI:15378"/>
        <dbReference type="ChEBI" id="CHEBI:16763"/>
        <dbReference type="ChEBI" id="CHEBI:28938"/>
        <dbReference type="ChEBI" id="CHEBI:29919"/>
        <dbReference type="ChEBI" id="CHEBI:58199"/>
        <dbReference type="EC" id="4.4.1.2"/>
    </reaction>
    <physiologicalReaction direction="left-to-right" evidence="6">
        <dbReference type="Rhea" id="RHEA:14502"/>
    </physiologicalReaction>
</comment>
<dbReference type="PANTHER" id="PTHR11808">
    <property type="entry name" value="TRANS-SULFURATION ENZYME FAMILY MEMBER"/>
    <property type="match status" value="1"/>
</dbReference>
<dbReference type="EC" id="4.4.1.2" evidence="4"/>
<dbReference type="PANTHER" id="PTHR11808:SF15">
    <property type="entry name" value="CYSTATHIONINE GAMMA-LYASE"/>
    <property type="match status" value="1"/>
</dbReference>
<dbReference type="FunFam" id="3.40.640.10:FF:000046">
    <property type="entry name" value="Cystathionine gamma-lyase"/>
    <property type="match status" value="1"/>
</dbReference>
<dbReference type="AlphaFoldDB" id="A0A839QMX3"/>
<dbReference type="GO" id="GO:0019343">
    <property type="term" value="P:cysteine biosynthetic process via cystathionine"/>
    <property type="evidence" value="ECO:0007669"/>
    <property type="project" value="TreeGrafter"/>
</dbReference>
<protein>
    <recommendedName>
        <fullName evidence="4">homocysteine desulfhydrase</fullName>
        <ecNumber evidence="4">4.4.1.2</ecNumber>
    </recommendedName>
    <alternativeName>
        <fullName evidence="5">Homocysteine desulfhydrase</fullName>
    </alternativeName>
</protein>
<organism evidence="11 12">
    <name type="scientific">Paeniglutamicibacter cryotolerans</name>
    <dbReference type="NCBI Taxonomy" id="670079"/>
    <lineage>
        <taxon>Bacteria</taxon>
        <taxon>Bacillati</taxon>
        <taxon>Actinomycetota</taxon>
        <taxon>Actinomycetes</taxon>
        <taxon>Micrococcales</taxon>
        <taxon>Micrococcaceae</taxon>
        <taxon>Paeniglutamicibacter</taxon>
    </lineage>
</organism>
<dbReference type="GO" id="GO:0030170">
    <property type="term" value="F:pyridoxal phosphate binding"/>
    <property type="evidence" value="ECO:0007669"/>
    <property type="project" value="InterPro"/>
</dbReference>
<comment type="cofactor">
    <cofactor evidence="1 9">
        <name>pyridoxal 5'-phosphate</name>
        <dbReference type="ChEBI" id="CHEBI:597326"/>
    </cofactor>
</comment>
<dbReference type="InterPro" id="IPR015422">
    <property type="entry name" value="PyrdxlP-dep_Trfase_small"/>
</dbReference>
<dbReference type="GO" id="GO:0019346">
    <property type="term" value="P:transsulfuration"/>
    <property type="evidence" value="ECO:0007669"/>
    <property type="project" value="InterPro"/>
</dbReference>
<gene>
    <name evidence="11" type="ORF">E9229_001537</name>
</gene>
<evidence type="ECO:0000256" key="2">
    <source>
        <dbReference type="ARBA" id="ARBA00009077"/>
    </source>
</evidence>
<feature type="modified residue" description="N6-(pyridoxal phosphate)lysine" evidence="8">
    <location>
        <position position="203"/>
    </location>
</feature>
<comment type="catalytic activity">
    <reaction evidence="7">
        <text>L-methionine + H2O = methanethiol + 2-oxobutanoate + NH4(+)</text>
        <dbReference type="Rhea" id="RHEA:23800"/>
        <dbReference type="ChEBI" id="CHEBI:15377"/>
        <dbReference type="ChEBI" id="CHEBI:16007"/>
        <dbReference type="ChEBI" id="CHEBI:16763"/>
        <dbReference type="ChEBI" id="CHEBI:28938"/>
        <dbReference type="ChEBI" id="CHEBI:57844"/>
        <dbReference type="EC" id="4.4.1.11"/>
    </reaction>
    <physiologicalReaction direction="left-to-right" evidence="7">
        <dbReference type="Rhea" id="RHEA:23801"/>
    </physiologicalReaction>
</comment>
<evidence type="ECO:0000256" key="9">
    <source>
        <dbReference type="RuleBase" id="RU362118"/>
    </source>
</evidence>
<evidence type="ECO:0000313" key="11">
    <source>
        <dbReference type="EMBL" id="MBB2995346.1"/>
    </source>
</evidence>
<evidence type="ECO:0000256" key="3">
    <source>
        <dbReference type="ARBA" id="ARBA00022898"/>
    </source>
</evidence>
<dbReference type="InterPro" id="IPR015424">
    <property type="entry name" value="PyrdxlP-dep_Trfase"/>
</dbReference>
<keyword evidence="3 8" id="KW-0663">Pyridoxal phosphate</keyword>
<evidence type="ECO:0000256" key="5">
    <source>
        <dbReference type="ARBA" id="ARBA00047199"/>
    </source>
</evidence>
<keyword evidence="11" id="KW-0808">Transferase</keyword>
<dbReference type="InterPro" id="IPR000277">
    <property type="entry name" value="Cys/Met-Metab_PyrdxlP-dep_enz"/>
</dbReference>
<evidence type="ECO:0000256" key="4">
    <source>
        <dbReference type="ARBA" id="ARBA00047175"/>
    </source>
</evidence>
<dbReference type="GO" id="GO:0005737">
    <property type="term" value="C:cytoplasm"/>
    <property type="evidence" value="ECO:0007669"/>
    <property type="project" value="TreeGrafter"/>
</dbReference>
<feature type="region of interest" description="Disordered" evidence="10">
    <location>
        <begin position="1"/>
        <end position="33"/>
    </location>
</feature>
<evidence type="ECO:0000256" key="8">
    <source>
        <dbReference type="PIRSR" id="PIRSR001434-2"/>
    </source>
</evidence>
<dbReference type="Proteomes" id="UP000523000">
    <property type="component" value="Unassembled WGS sequence"/>
</dbReference>
<comment type="similarity">
    <text evidence="2 9">Belongs to the trans-sulfuration enzymes family.</text>
</comment>
<accession>A0A839QMX3</accession>
<dbReference type="PROSITE" id="PS00868">
    <property type="entry name" value="CYS_MET_METAB_PP"/>
    <property type="match status" value="1"/>
</dbReference>
<proteinExistence type="inferred from homology"/>
<dbReference type="PIRSF" id="PIRSF001434">
    <property type="entry name" value="CGS"/>
    <property type="match status" value="1"/>
</dbReference>
<dbReference type="GO" id="GO:0004123">
    <property type="term" value="F:cystathionine gamma-lyase activity"/>
    <property type="evidence" value="ECO:0007669"/>
    <property type="project" value="TreeGrafter"/>
</dbReference>
<dbReference type="Gene3D" id="3.40.640.10">
    <property type="entry name" value="Type I PLP-dependent aspartate aminotransferase-like (Major domain)"/>
    <property type="match status" value="1"/>
</dbReference>
<dbReference type="Gene3D" id="3.90.1150.10">
    <property type="entry name" value="Aspartate Aminotransferase, domain 1"/>
    <property type="match status" value="1"/>
</dbReference>
<feature type="compositionally biased region" description="Pro residues" evidence="10">
    <location>
        <begin position="22"/>
        <end position="31"/>
    </location>
</feature>
<dbReference type="SUPFAM" id="SSF53383">
    <property type="entry name" value="PLP-dependent transferases"/>
    <property type="match status" value="1"/>
</dbReference>
<dbReference type="InterPro" id="IPR054542">
    <property type="entry name" value="Cys_met_metab_PP"/>
</dbReference>
<dbReference type="GO" id="GO:0047982">
    <property type="term" value="F:homocysteine desulfhydrase activity"/>
    <property type="evidence" value="ECO:0007669"/>
    <property type="project" value="UniProtKB-EC"/>
</dbReference>
<evidence type="ECO:0000256" key="10">
    <source>
        <dbReference type="SAM" id="MobiDB-lite"/>
    </source>
</evidence>
<comment type="caution">
    <text evidence="11">The sequence shown here is derived from an EMBL/GenBank/DDBJ whole genome shotgun (WGS) entry which is preliminary data.</text>
</comment>
<dbReference type="GO" id="GO:0016740">
    <property type="term" value="F:transferase activity"/>
    <property type="evidence" value="ECO:0007669"/>
    <property type="project" value="UniProtKB-KW"/>
</dbReference>
<reference evidence="11 12" key="1">
    <citation type="submission" date="2020-08" db="EMBL/GenBank/DDBJ databases">
        <title>Sequencing the genomes of 1000 actinobacteria strains.</title>
        <authorList>
            <person name="Klenk H.-P."/>
        </authorList>
    </citation>
    <scope>NUCLEOTIDE SEQUENCE [LARGE SCALE GENOMIC DNA]</scope>
    <source>
        <strain evidence="11 12">DSM 22826</strain>
    </source>
</reference>
<keyword evidence="12" id="KW-1185">Reference proteome</keyword>
<evidence type="ECO:0000256" key="7">
    <source>
        <dbReference type="ARBA" id="ARBA00052699"/>
    </source>
</evidence>
<sequence>MDSHERPDWAPDTLVVSAGRPPHTPDSPVNPPIVLSSTFRGTGTPGAGERVYGRFTNPTWDPLEQAIAQLECSELPALVYASGMAAVASAFSLLPAGGTLVVPRHAYNGSLALAADLATRYGIVVREAALEDTEATIALLDGADMIWLESPTNPMLEVADLPALIAAARAAGVLVVVDNTFATPLLQRPLTLGADVVVHSATKYMGGHSDVVLGAVVSSDEALHARLHGHRTLHGAIAGPFEAWLTLRGIRTMALRVERAEENATELARRLSRHPAIDAVRYPGLPTDPGYGRAKAQMDGFGSILAIEVAGGADRAEKLLEALELWTPATSLGGVESLAERRRRHPSEPVSVPENLIRLSVGIENIEDLWTDLAGALERSA</sequence>
<evidence type="ECO:0000313" key="12">
    <source>
        <dbReference type="Proteomes" id="UP000523000"/>
    </source>
</evidence>
<dbReference type="Pfam" id="PF01053">
    <property type="entry name" value="Cys_Met_Meta_PP"/>
    <property type="match status" value="1"/>
</dbReference>
<dbReference type="EMBL" id="JACHVS010000001">
    <property type="protein sequence ID" value="MBB2995346.1"/>
    <property type="molecule type" value="Genomic_DNA"/>
</dbReference>
<evidence type="ECO:0000256" key="6">
    <source>
        <dbReference type="ARBA" id="ARBA00048780"/>
    </source>
</evidence>
<evidence type="ECO:0000256" key="1">
    <source>
        <dbReference type="ARBA" id="ARBA00001933"/>
    </source>
</evidence>
<dbReference type="RefSeq" id="WP_183510621.1">
    <property type="nucleotide sequence ID" value="NZ_BAABGK010000022.1"/>
</dbReference>
<dbReference type="CDD" id="cd00614">
    <property type="entry name" value="CGS_like"/>
    <property type="match status" value="1"/>
</dbReference>
<name>A0A839QMX3_9MICC</name>
<dbReference type="GO" id="GO:0018826">
    <property type="term" value="F:methionine gamma-lyase activity"/>
    <property type="evidence" value="ECO:0007669"/>
    <property type="project" value="UniProtKB-EC"/>
</dbReference>